<evidence type="ECO:0000259" key="3">
    <source>
        <dbReference type="Pfam" id="PF13020"/>
    </source>
</evidence>
<dbReference type="InterPro" id="IPR052957">
    <property type="entry name" value="Auxin_embryo_med"/>
</dbReference>
<name>A0ABS9H5L4_9BACL</name>
<dbReference type="NCBIfam" id="NF047352">
    <property type="entry name" value="P_loop_sacsin"/>
    <property type="match status" value="1"/>
</dbReference>
<feature type="compositionally biased region" description="Polar residues" evidence="2">
    <location>
        <begin position="1346"/>
        <end position="1360"/>
    </location>
</feature>
<comment type="caution">
    <text evidence="4">The sequence shown here is derived from an EMBL/GenBank/DDBJ whole genome shotgun (WGS) entry which is preliminary data.</text>
</comment>
<dbReference type="Proteomes" id="UP001649381">
    <property type="component" value="Unassembled WGS sequence"/>
</dbReference>
<dbReference type="Pfam" id="PF13020">
    <property type="entry name" value="NOV_C"/>
    <property type="match status" value="1"/>
</dbReference>
<sequence>MNLVDEIRNRYFNEYKTLKYRLESDFKEDEQRKTDYHGRELLELLQNVDDAAVNTTLSEVDVLLEYKNNVFTVANNGTVFTKETIERLCHGSASNKSDDFIGNKGTGFRSLLNWGKQIEIHSGGFHVGFSQAFADKEFIKLLIESKIIKEQQHNVPNLSIPVLHCPFEAESIESSYDTVIRIITDESFQHDQQNILNQINSFDYKTLIFLPNIRKITIRTDEFDKVIEKVNKENKKIEIHKGGEVEKYLFYQNPDEPYIKVGKNEKRKIRSSVAISLDKEPDYSEDKLYCFFPIRNFSTQLNCLMHATFDLNTSRDDVPLNDINKAVFEHLLKFVKTISEKELIFQNDRLLAIKTLTPTDKKSKLWNENGFNLFKYYLELLKFCKAIPTVNGDFVSIDDNPKLLTSTFPDCFTGEEFEDLMEYLPTTDNDDLLKVLAEKNDVQLEYSDEELCKIISRAASSWDTQEKIEAFIWWGQTYKNSNFLPNLLKSTQDSFIKANETVYFVRGRKLNIPEWARITQLDIEFEKELKRQLQEIERIKEDLADEDILERVISRNSGSGWNSLMPQLKFRDADSATILSPVNSSVDNYEKAKKFTKWLWENYSSNTKWHPPEEIRFNLPSIKETVERSNNLYFDKQYGNALGDKLFIDDRYKAFVKINQIGVDDDRKVDLRLFVEKLGVHKFPQINKRIISDDQFKKIFSEKYLFKKLPGNDVDERNPKLTSIEFNTIDNLKEILEKMSIKDIVFWIKSDAELQEELNQKHSGIVSFHYTARIQAERYHRYSDYMQSYIKFIFENTKWFEIDREKFAPNQCIFSYPGLDISSVSATITNQHIKELADGVGIKQKELKEFLVKIGVKEKITELQSNDFYSVLLKLPLLDQSGQISEKIYREIVELDANPFKDSRQYNEFVNRGMVFTQNRNGKNYHPAKESYFSSSIQVNVGNYHIMRTPLRNGTFEIFNSIFGVNEFRERYHVVQESINFHEDNALFQSDFIDFIGYARAWGEKNTNIKMRIDNIRVSLVSQVVLVDNGVEQTVSTDYLLIKNKKNWLIYLDSYQTVDWRQISKCIEELFAQVANTTSNEIPNQLGELYRDSKGRKFLVEKHFGSIDVINQISKSAIRTNLAEVLNLIYDSEELDNIDYNQFNTIDNSEHLIILLKNHDTDIDILKERGFEYNIDLRAYWTKKIKSFIRKNFEIYKANLFVKYTGYSQSEQKNFIKDINKFINFNPQKDEISNSVDFDVLYFIANKFPAIKMINTGIDIDEVYNKNFGLLCSKISDLKFNDYIDEHFELKSLVYFLNDEYVNYINKQFEKNQDRNKVYSSVTTMVTPTSEITLSKGVVNPLQPRVKTNQPTNIKPQTRSSIERSDVTKSKNGKDAEKLVRNKLKGIYDTLRWTSENSDIPAERNQSSIYDMEYQKDGKTVYVEVKAAVNHFYMSSAEYDFAYEQTGSYEIYLVDLEKKDINGPHSIDEFEASKTATQYRFSYNMQ</sequence>
<dbReference type="Gene3D" id="3.30.565.10">
    <property type="entry name" value="Histidine kinase-like ATPase, C-terminal domain"/>
    <property type="match status" value="1"/>
</dbReference>
<evidence type="ECO:0000313" key="5">
    <source>
        <dbReference type="Proteomes" id="UP001649381"/>
    </source>
</evidence>
<feature type="domain" description="Protein NO VEIN C-terminal" evidence="3">
    <location>
        <begin position="1399"/>
        <end position="1455"/>
    </location>
</feature>
<proteinExistence type="predicted"/>
<dbReference type="PANTHER" id="PTHR32387:SF0">
    <property type="entry name" value="PROTEIN NO VEIN"/>
    <property type="match status" value="1"/>
</dbReference>
<dbReference type="SUPFAM" id="SSF55874">
    <property type="entry name" value="ATPase domain of HSP90 chaperone/DNA topoisomerase II/histidine kinase"/>
    <property type="match status" value="1"/>
</dbReference>
<dbReference type="RefSeq" id="WP_236337708.1">
    <property type="nucleotide sequence ID" value="NZ_JAKIJS010000001.1"/>
</dbReference>
<keyword evidence="1" id="KW-0175">Coiled coil</keyword>
<feature type="compositionally biased region" description="Basic and acidic residues" evidence="2">
    <location>
        <begin position="1361"/>
        <end position="1374"/>
    </location>
</feature>
<accession>A0ABS9H5L4</accession>
<evidence type="ECO:0000256" key="1">
    <source>
        <dbReference type="SAM" id="Coils"/>
    </source>
</evidence>
<reference evidence="4 5" key="1">
    <citation type="submission" date="2022-01" db="EMBL/GenBank/DDBJ databases">
        <title>Alkalihalobacillus sp. EGI L200015, a novel bacterium isolated from a salt lake sediment.</title>
        <authorList>
            <person name="Gao L."/>
            <person name="Fang B.-Z."/>
            <person name="Li W.-J."/>
        </authorList>
    </citation>
    <scope>NUCLEOTIDE SEQUENCE [LARGE SCALE GENOMIC DNA]</scope>
    <source>
        <strain evidence="4 5">KCTC 12718</strain>
    </source>
</reference>
<dbReference type="InterPro" id="IPR024975">
    <property type="entry name" value="NOV_C"/>
</dbReference>
<feature type="coiled-coil region" evidence="1">
    <location>
        <begin position="522"/>
        <end position="549"/>
    </location>
</feature>
<organism evidence="4 5">
    <name type="scientific">Pseudalkalibacillus berkeleyi</name>
    <dbReference type="NCBI Taxonomy" id="1069813"/>
    <lineage>
        <taxon>Bacteria</taxon>
        <taxon>Bacillati</taxon>
        <taxon>Bacillota</taxon>
        <taxon>Bacilli</taxon>
        <taxon>Bacillales</taxon>
        <taxon>Fictibacillaceae</taxon>
        <taxon>Pseudalkalibacillus</taxon>
    </lineage>
</organism>
<evidence type="ECO:0000313" key="4">
    <source>
        <dbReference type="EMBL" id="MCF6139085.1"/>
    </source>
</evidence>
<feature type="region of interest" description="Disordered" evidence="2">
    <location>
        <begin position="1343"/>
        <end position="1374"/>
    </location>
</feature>
<gene>
    <name evidence="4" type="ORF">L2716_15200</name>
</gene>
<dbReference type="PANTHER" id="PTHR32387">
    <property type="entry name" value="WU:FJ29H11"/>
    <property type="match status" value="1"/>
</dbReference>
<dbReference type="InterPro" id="IPR036890">
    <property type="entry name" value="HATPase_C_sf"/>
</dbReference>
<dbReference type="EMBL" id="JAKIJS010000001">
    <property type="protein sequence ID" value="MCF6139085.1"/>
    <property type="molecule type" value="Genomic_DNA"/>
</dbReference>
<protein>
    <submittedName>
        <fullName evidence="4">DUF3883 domain-containing protein</fullName>
    </submittedName>
</protein>
<keyword evidence="5" id="KW-1185">Reference proteome</keyword>
<evidence type="ECO:0000256" key="2">
    <source>
        <dbReference type="SAM" id="MobiDB-lite"/>
    </source>
</evidence>